<keyword evidence="9" id="KW-1185">Reference proteome</keyword>
<keyword evidence="3 5" id="KW-1133">Transmembrane helix</keyword>
<dbReference type="SUPFAM" id="SSF52540">
    <property type="entry name" value="P-loop containing nucleoside triphosphate hydrolases"/>
    <property type="match status" value="1"/>
</dbReference>
<dbReference type="InterPro" id="IPR039421">
    <property type="entry name" value="Type_1_exporter"/>
</dbReference>
<dbReference type="OrthoDB" id="5288404at2"/>
<keyword evidence="8" id="KW-0547">Nucleotide-binding</keyword>
<feature type="transmembrane region" description="Helical" evidence="5">
    <location>
        <begin position="136"/>
        <end position="155"/>
    </location>
</feature>
<dbReference type="InterPro" id="IPR003439">
    <property type="entry name" value="ABC_transporter-like_ATP-bd"/>
</dbReference>
<dbReference type="InterPro" id="IPR027417">
    <property type="entry name" value="P-loop_NTPase"/>
</dbReference>
<feature type="transmembrane region" description="Helical" evidence="5">
    <location>
        <begin position="161"/>
        <end position="181"/>
    </location>
</feature>
<dbReference type="PANTHER" id="PTHR43394:SF1">
    <property type="entry name" value="ATP-BINDING CASSETTE SUB-FAMILY B MEMBER 10, MITOCHONDRIAL"/>
    <property type="match status" value="1"/>
</dbReference>
<evidence type="ECO:0000313" key="8">
    <source>
        <dbReference type="EMBL" id="SKA78950.1"/>
    </source>
</evidence>
<sequence length="554" mass="60463">MQKTTLKDAVSNLKPGLGTQIDTVLLSILVNILSLAIPIVILQVYDRILPNKAYNTATLLFLGAAAAVITEAFLRYARTHVLSQYAERFEYASSLLAFKKLFRTDIASAMNMGTGALTQRLNDISSIRDHYAGQSYLVLYDLPFSFLFLAAIWYIGRELVLVPLILFGVALTLALLAGKFLQSASHQVSRMEDRRINYITSILNSLISLKSLGGERLSSRRFRHKTKKLIADRTRLDRISHAISDVVAMLGYLTTVAVVVVGAIFVMQGKLSTGGLAACTILAGRSLGPVVALVVLWTQLQRTAVAETRIHELWSLPEDSIFNADDRAAGPSSGEVQLNGVKLERGGKPISLDVHLAPGDKLVVEDSADQILPALVGLLIGSNTPAEGQVLVGGKPLNEFSRSAYRKAVGFIPRRASLFRGSIMENLTLFQPAEERRALELSEKLGLSAFVYKMPSGFKTNVGDMLGGPIESGILQRVAIVRALINNPKVLILNEADEGIDLDGKERLQNLLREMSGITVLLCPADSTMRQAFDETLRLNADTIHRVKTQEVAS</sequence>
<evidence type="ECO:0000259" key="6">
    <source>
        <dbReference type="PROSITE" id="PS50893"/>
    </source>
</evidence>
<dbReference type="GO" id="GO:0005886">
    <property type="term" value="C:plasma membrane"/>
    <property type="evidence" value="ECO:0007669"/>
    <property type="project" value="UniProtKB-SubCell"/>
</dbReference>
<dbReference type="SUPFAM" id="SSF90123">
    <property type="entry name" value="ABC transporter transmembrane region"/>
    <property type="match status" value="1"/>
</dbReference>
<dbReference type="PROSITE" id="PS50929">
    <property type="entry name" value="ABC_TM1F"/>
    <property type="match status" value="1"/>
</dbReference>
<dbReference type="GO" id="GO:0005524">
    <property type="term" value="F:ATP binding"/>
    <property type="evidence" value="ECO:0007669"/>
    <property type="project" value="UniProtKB-KW"/>
</dbReference>
<protein>
    <submittedName>
        <fullName evidence="8">ATP-binding cassette, subfamily C, LapB</fullName>
    </submittedName>
</protein>
<evidence type="ECO:0000256" key="5">
    <source>
        <dbReference type="SAM" id="Phobius"/>
    </source>
</evidence>
<dbReference type="Pfam" id="PF00664">
    <property type="entry name" value="ABC_membrane"/>
    <property type="match status" value="1"/>
</dbReference>
<dbReference type="Proteomes" id="UP000189733">
    <property type="component" value="Unassembled WGS sequence"/>
</dbReference>
<dbReference type="EMBL" id="FUYA01000009">
    <property type="protein sequence ID" value="SKA78950.1"/>
    <property type="molecule type" value="Genomic_DNA"/>
</dbReference>
<dbReference type="GO" id="GO:0016887">
    <property type="term" value="F:ATP hydrolysis activity"/>
    <property type="evidence" value="ECO:0007669"/>
    <property type="project" value="InterPro"/>
</dbReference>
<feature type="transmembrane region" description="Helical" evidence="5">
    <location>
        <begin position="21"/>
        <end position="41"/>
    </location>
</feature>
<dbReference type="GO" id="GO:0015421">
    <property type="term" value="F:ABC-type oligopeptide transporter activity"/>
    <property type="evidence" value="ECO:0007669"/>
    <property type="project" value="TreeGrafter"/>
</dbReference>
<dbReference type="AlphaFoldDB" id="A0A1T4WNL6"/>
<organism evidence="8 9">
    <name type="scientific">Desulfobaculum bizertense DSM 18034</name>
    <dbReference type="NCBI Taxonomy" id="1121442"/>
    <lineage>
        <taxon>Bacteria</taxon>
        <taxon>Pseudomonadati</taxon>
        <taxon>Thermodesulfobacteriota</taxon>
        <taxon>Desulfovibrionia</taxon>
        <taxon>Desulfovibrionales</taxon>
        <taxon>Desulfovibrionaceae</taxon>
        <taxon>Desulfobaculum</taxon>
    </lineage>
</organism>
<dbReference type="STRING" id="1121442.SAMN02745702_02460"/>
<feature type="transmembrane region" description="Helical" evidence="5">
    <location>
        <begin position="273"/>
        <end position="297"/>
    </location>
</feature>
<evidence type="ECO:0000256" key="3">
    <source>
        <dbReference type="ARBA" id="ARBA00022989"/>
    </source>
</evidence>
<evidence type="ECO:0000259" key="7">
    <source>
        <dbReference type="PROSITE" id="PS50929"/>
    </source>
</evidence>
<evidence type="ECO:0000256" key="2">
    <source>
        <dbReference type="ARBA" id="ARBA00022692"/>
    </source>
</evidence>
<keyword evidence="2 5" id="KW-0812">Transmembrane</keyword>
<proteinExistence type="predicted"/>
<name>A0A1T4WNL6_9BACT</name>
<dbReference type="PANTHER" id="PTHR43394">
    <property type="entry name" value="ATP-DEPENDENT PERMEASE MDL1, MITOCHONDRIAL"/>
    <property type="match status" value="1"/>
</dbReference>
<feature type="transmembrane region" description="Helical" evidence="5">
    <location>
        <begin position="53"/>
        <end position="74"/>
    </location>
</feature>
<keyword evidence="4 5" id="KW-0472">Membrane</keyword>
<dbReference type="Gene3D" id="1.20.1560.10">
    <property type="entry name" value="ABC transporter type 1, transmembrane domain"/>
    <property type="match status" value="1"/>
</dbReference>
<dbReference type="Pfam" id="PF00005">
    <property type="entry name" value="ABC_tran"/>
    <property type="match status" value="1"/>
</dbReference>
<feature type="domain" description="ABC transporter" evidence="6">
    <location>
        <begin position="316"/>
        <end position="554"/>
    </location>
</feature>
<gene>
    <name evidence="8" type="ORF">SAMN02745702_02460</name>
</gene>
<feature type="domain" description="ABC transmembrane type-1" evidence="7">
    <location>
        <begin position="24"/>
        <end position="302"/>
    </location>
</feature>
<dbReference type="Gene3D" id="3.40.50.300">
    <property type="entry name" value="P-loop containing nucleotide triphosphate hydrolases"/>
    <property type="match status" value="1"/>
</dbReference>
<dbReference type="InterPro" id="IPR011527">
    <property type="entry name" value="ABC1_TM_dom"/>
</dbReference>
<feature type="transmembrane region" description="Helical" evidence="5">
    <location>
        <begin position="242"/>
        <end position="267"/>
    </location>
</feature>
<dbReference type="PROSITE" id="PS50893">
    <property type="entry name" value="ABC_TRANSPORTER_2"/>
    <property type="match status" value="1"/>
</dbReference>
<keyword evidence="8" id="KW-0067">ATP-binding</keyword>
<evidence type="ECO:0000313" key="9">
    <source>
        <dbReference type="Proteomes" id="UP000189733"/>
    </source>
</evidence>
<accession>A0A1T4WNL6</accession>
<evidence type="ECO:0000256" key="1">
    <source>
        <dbReference type="ARBA" id="ARBA00004651"/>
    </source>
</evidence>
<dbReference type="InterPro" id="IPR036640">
    <property type="entry name" value="ABC1_TM_sf"/>
</dbReference>
<dbReference type="RefSeq" id="WP_159445992.1">
    <property type="nucleotide sequence ID" value="NZ_FUYA01000009.1"/>
</dbReference>
<evidence type="ECO:0000256" key="4">
    <source>
        <dbReference type="ARBA" id="ARBA00023136"/>
    </source>
</evidence>
<reference evidence="8 9" key="1">
    <citation type="submission" date="2017-02" db="EMBL/GenBank/DDBJ databases">
        <authorList>
            <person name="Peterson S.W."/>
        </authorList>
    </citation>
    <scope>NUCLEOTIDE SEQUENCE [LARGE SCALE GENOMIC DNA]</scope>
    <source>
        <strain evidence="8 9">DSM 18034</strain>
    </source>
</reference>
<comment type="subcellular location">
    <subcellularLocation>
        <location evidence="1">Cell membrane</location>
        <topology evidence="1">Multi-pass membrane protein</topology>
    </subcellularLocation>
</comment>